<proteinExistence type="predicted"/>
<gene>
    <name evidence="1" type="ORF">GCM10022421_18270</name>
</gene>
<reference evidence="2" key="1">
    <citation type="journal article" date="2019" name="Int. J. Syst. Evol. Microbiol.">
        <title>The Global Catalogue of Microorganisms (GCM) 10K type strain sequencing project: providing services to taxonomists for standard genome sequencing and annotation.</title>
        <authorList>
            <consortium name="The Broad Institute Genomics Platform"/>
            <consortium name="The Broad Institute Genome Sequencing Center for Infectious Disease"/>
            <person name="Wu L."/>
            <person name="Ma J."/>
        </authorList>
    </citation>
    <scope>NUCLEOTIDE SEQUENCE [LARGE SCALE GENOMIC DNA]</scope>
    <source>
        <strain evidence="2">JCM 17329</strain>
    </source>
</reference>
<dbReference type="RefSeq" id="WP_344964439.1">
    <property type="nucleotide sequence ID" value="NZ_BAABDS010000027.1"/>
</dbReference>
<name>A0ABP7DZB6_9GAMM</name>
<dbReference type="Proteomes" id="UP001501479">
    <property type="component" value="Unassembled WGS sequence"/>
</dbReference>
<keyword evidence="2" id="KW-1185">Reference proteome</keyword>
<sequence>MNIQSAYSAGLQGYQRAADSVTEASVNISRQNINQLNNASRVNPEVNPDQFVDASKPSGTDHLVQLQQAELHAQANVNSIKSADEMLGTLIDIRV</sequence>
<accession>A0ABP7DZB6</accession>
<evidence type="ECO:0000313" key="2">
    <source>
        <dbReference type="Proteomes" id="UP001501479"/>
    </source>
</evidence>
<keyword evidence="1" id="KW-0969">Cilium</keyword>
<protein>
    <submittedName>
        <fullName evidence="1">Flagellar hook protein FlgE</fullName>
    </submittedName>
</protein>
<evidence type="ECO:0000313" key="1">
    <source>
        <dbReference type="EMBL" id="GAA3711239.1"/>
    </source>
</evidence>
<keyword evidence="1" id="KW-0966">Cell projection</keyword>
<organism evidence="1 2">
    <name type="scientific">Oceanisphaera sediminis</name>
    <dbReference type="NCBI Taxonomy" id="981381"/>
    <lineage>
        <taxon>Bacteria</taxon>
        <taxon>Pseudomonadati</taxon>
        <taxon>Pseudomonadota</taxon>
        <taxon>Gammaproteobacteria</taxon>
        <taxon>Aeromonadales</taxon>
        <taxon>Aeromonadaceae</taxon>
        <taxon>Oceanisphaera</taxon>
    </lineage>
</organism>
<comment type="caution">
    <text evidence="1">The sequence shown here is derived from an EMBL/GenBank/DDBJ whole genome shotgun (WGS) entry which is preliminary data.</text>
</comment>
<dbReference type="EMBL" id="BAABDS010000027">
    <property type="protein sequence ID" value="GAA3711239.1"/>
    <property type="molecule type" value="Genomic_DNA"/>
</dbReference>
<keyword evidence="1" id="KW-0282">Flagellum</keyword>